<evidence type="ECO:0008006" key="4">
    <source>
        <dbReference type="Google" id="ProtNLM"/>
    </source>
</evidence>
<keyword evidence="3" id="KW-1185">Reference proteome</keyword>
<sequence>MKIFFTLALLLPSLAGLAQTALTNDGATLTVGTGAVLYVAGTVQNNASGTLTSAGTLQLTGDLNNAGPLNSSGTLLFSGATDQTFVPGAATVRNLTLGNTGAAGSNRLFIGGDLVVSTLLTLTQGLVRTQGVGAALYILSLPDGGRVVGEAPGQYVQGRLAVTRTTVSAGTGSVDFTNGLVLNPNGQSLGPVTVTRTAGLQTAGVSYGTNVGGTTQGIDRVWQVTAAQAPSAATPASATVSWLSDDDNGFNPATPAQLWRADQASGPWAPQGAPASASARSFTANVTQFGVLTLSNTSQPLPVTLVSFTAVAQGGDARLDWATASEQHNDRFEVEVSVDGQGYRRLATVAGHGTSAPAHAYQLVDPALVRYAASPVYYRLRQVDTDGTATYSPVRAVQVSAAALALFPNPTSRAATLRGAPADTPVQVYDGVGRQVLAATTDASGTAELLLPSGYATGVYLVRVGRQALRLTVEAR</sequence>
<feature type="signal peptide" evidence="1">
    <location>
        <begin position="1"/>
        <end position="18"/>
    </location>
</feature>
<gene>
    <name evidence="2" type="ORF">GCM10023172_36500</name>
</gene>
<evidence type="ECO:0000313" key="3">
    <source>
        <dbReference type="Proteomes" id="UP001501243"/>
    </source>
</evidence>
<comment type="caution">
    <text evidence="2">The sequence shown here is derived from an EMBL/GenBank/DDBJ whole genome shotgun (WGS) entry which is preliminary data.</text>
</comment>
<evidence type="ECO:0000256" key="1">
    <source>
        <dbReference type="SAM" id="SignalP"/>
    </source>
</evidence>
<dbReference type="NCBIfam" id="TIGR04183">
    <property type="entry name" value="Por_Secre_tail"/>
    <property type="match status" value="1"/>
</dbReference>
<name>A0ABP8QQZ6_9BACT</name>
<organism evidence="2 3">
    <name type="scientific">Hymenobacter ginsengisoli</name>
    <dbReference type="NCBI Taxonomy" id="1051626"/>
    <lineage>
        <taxon>Bacteria</taxon>
        <taxon>Pseudomonadati</taxon>
        <taxon>Bacteroidota</taxon>
        <taxon>Cytophagia</taxon>
        <taxon>Cytophagales</taxon>
        <taxon>Hymenobacteraceae</taxon>
        <taxon>Hymenobacter</taxon>
    </lineage>
</organism>
<evidence type="ECO:0000313" key="2">
    <source>
        <dbReference type="EMBL" id="GAA4506812.1"/>
    </source>
</evidence>
<dbReference type="Proteomes" id="UP001501243">
    <property type="component" value="Unassembled WGS sequence"/>
</dbReference>
<proteinExistence type="predicted"/>
<dbReference type="InterPro" id="IPR026444">
    <property type="entry name" value="Secre_tail"/>
</dbReference>
<dbReference type="RefSeq" id="WP_208133791.1">
    <property type="nucleotide sequence ID" value="NZ_BAABGQ010000010.1"/>
</dbReference>
<accession>A0ABP8QQZ6</accession>
<feature type="chain" id="PRO_5047122762" description="Secretion system C-terminal sorting domain-containing protein" evidence="1">
    <location>
        <begin position="19"/>
        <end position="476"/>
    </location>
</feature>
<reference evidence="3" key="1">
    <citation type="journal article" date="2019" name="Int. J. Syst. Evol. Microbiol.">
        <title>The Global Catalogue of Microorganisms (GCM) 10K type strain sequencing project: providing services to taxonomists for standard genome sequencing and annotation.</title>
        <authorList>
            <consortium name="The Broad Institute Genomics Platform"/>
            <consortium name="The Broad Institute Genome Sequencing Center for Infectious Disease"/>
            <person name="Wu L."/>
            <person name="Ma J."/>
        </authorList>
    </citation>
    <scope>NUCLEOTIDE SEQUENCE [LARGE SCALE GENOMIC DNA]</scope>
    <source>
        <strain evidence="3">JCM 17841</strain>
    </source>
</reference>
<dbReference type="EMBL" id="BAABGQ010000010">
    <property type="protein sequence ID" value="GAA4506812.1"/>
    <property type="molecule type" value="Genomic_DNA"/>
</dbReference>
<keyword evidence="1" id="KW-0732">Signal</keyword>
<protein>
    <recommendedName>
        <fullName evidence="4">Secretion system C-terminal sorting domain-containing protein</fullName>
    </recommendedName>
</protein>